<reference evidence="3" key="1">
    <citation type="submission" date="2016-04" db="EMBL/GenBank/DDBJ databases">
        <title>Comparative genomics of biotechnologically important yeasts.</title>
        <authorList>
            <consortium name="DOE Joint Genome Institute"/>
            <person name="Riley R."/>
            <person name="Haridas S."/>
            <person name="Wolfe K.H."/>
            <person name="Lopes M.R."/>
            <person name="Hittinger C.T."/>
            <person name="Goker M."/>
            <person name="Salamov A."/>
            <person name="Wisecaver J."/>
            <person name="Long T.M."/>
            <person name="Aerts A.L."/>
            <person name="Barry K."/>
            <person name="Choi C."/>
            <person name="Clum A."/>
            <person name="Coughlan A.Y."/>
            <person name="Deshpande S."/>
            <person name="Douglass A.P."/>
            <person name="Hanson S.J."/>
            <person name="Klenk H.-P."/>
            <person name="Labutti K."/>
            <person name="Lapidus A."/>
            <person name="Lindquist E."/>
            <person name="Lipzen A."/>
            <person name="Meier-Kolthoff J.P."/>
            <person name="Ohm R.A."/>
            <person name="Otillar R.P."/>
            <person name="Pangilinan J."/>
            <person name="Peng Y."/>
            <person name="Rokas A."/>
            <person name="Rosa C.A."/>
            <person name="Scheuner C."/>
            <person name="Sibirny A.A."/>
            <person name="Slot J.C."/>
            <person name="Stielow J.B."/>
            <person name="Sun H."/>
            <person name="Kurtzman C.P."/>
            <person name="Blackwell M."/>
            <person name="Grigoriev I.V."/>
            <person name="Jeffries T.W."/>
        </authorList>
    </citation>
    <scope>NUCLEOTIDE SEQUENCE [LARGE SCALE GENOMIC DNA]</scope>
    <source>
        <strain evidence="3">NRRL YB-2248</strain>
    </source>
</reference>
<gene>
    <name evidence="2" type="ORF">CANARDRAFT_82916</name>
</gene>
<dbReference type="EMBL" id="KV453865">
    <property type="protein sequence ID" value="ODV83353.1"/>
    <property type="molecule type" value="Genomic_DNA"/>
</dbReference>
<evidence type="ECO:0000313" key="3">
    <source>
        <dbReference type="Proteomes" id="UP000094801"/>
    </source>
</evidence>
<keyword evidence="3" id="KW-1185">Reference proteome</keyword>
<proteinExistence type="predicted"/>
<evidence type="ECO:0000313" key="2">
    <source>
        <dbReference type="EMBL" id="ODV83353.1"/>
    </source>
</evidence>
<organism evidence="2 3">
    <name type="scientific">[Candida] arabinofermentans NRRL YB-2248</name>
    <dbReference type="NCBI Taxonomy" id="983967"/>
    <lineage>
        <taxon>Eukaryota</taxon>
        <taxon>Fungi</taxon>
        <taxon>Dikarya</taxon>
        <taxon>Ascomycota</taxon>
        <taxon>Saccharomycotina</taxon>
        <taxon>Pichiomycetes</taxon>
        <taxon>Pichiales</taxon>
        <taxon>Pichiaceae</taxon>
        <taxon>Ogataea</taxon>
        <taxon>Ogataea/Candida clade</taxon>
    </lineage>
</organism>
<feature type="region of interest" description="Disordered" evidence="1">
    <location>
        <begin position="17"/>
        <end position="37"/>
    </location>
</feature>
<dbReference type="AlphaFoldDB" id="A0A1E4SV29"/>
<accession>A0A1E4SV29</accession>
<protein>
    <submittedName>
        <fullName evidence="2">Uncharacterized protein</fullName>
    </submittedName>
</protein>
<dbReference type="Proteomes" id="UP000094801">
    <property type="component" value="Unassembled WGS sequence"/>
</dbReference>
<evidence type="ECO:0000256" key="1">
    <source>
        <dbReference type="SAM" id="MobiDB-lite"/>
    </source>
</evidence>
<sequence>MKIISVAAQQLKKEAIHTSKRGTSHINSKTNAKAPHQLDEEQQIKLKAYKRIVGSAIFLILPSLELYRRYYLDGERKIQQGEFNPVDGTIREFTEEEKKQKFQNSWLTKLFGAK</sequence>
<dbReference type="OrthoDB" id="3784821at2759"/>
<name>A0A1E4SV29_9ASCO</name>